<dbReference type="EMBL" id="CP099717">
    <property type="protein sequence ID" value="USV58784.1"/>
    <property type="molecule type" value="Genomic_DNA"/>
</dbReference>
<dbReference type="RefSeq" id="WP_252995930.1">
    <property type="nucleotide sequence ID" value="NZ_CP099717.1"/>
</dbReference>
<feature type="chain" id="PRO_5042159641" description="Lipoprotein" evidence="1">
    <location>
        <begin position="19"/>
        <end position="145"/>
    </location>
</feature>
<name>A0AAE9MIH4_9GAMM</name>
<dbReference type="Proteomes" id="UP001056890">
    <property type="component" value="Chromosome"/>
</dbReference>
<reference evidence="2" key="1">
    <citation type="submission" date="2022-06" db="EMBL/GenBank/DDBJ databases">
        <title>Complete Genome of Aeromonas sp. Strain SOD01 Isolated from an Urban Freshwater Stream.</title>
        <authorList>
            <person name="Williams L.E."/>
            <person name="Brysgel T."/>
            <person name="Capestro E.M."/>
            <person name="Foltz G.V."/>
            <person name="Gardner A.E."/>
            <person name="Ingrassia J."/>
            <person name="Peterson E."/>
            <person name="Arruda J."/>
            <person name="Flaherty I."/>
            <person name="Hunt M."/>
            <person name="Pappas G."/>
            <person name="Ramsaran S."/>
            <person name="Rocha M."/>
        </authorList>
    </citation>
    <scope>NUCLEOTIDE SEQUENCE</scope>
    <source>
        <strain evidence="2">SOD01</strain>
    </source>
</reference>
<evidence type="ECO:0000313" key="2">
    <source>
        <dbReference type="EMBL" id="USV58784.1"/>
    </source>
</evidence>
<dbReference type="AlphaFoldDB" id="A0AAE9MIH4"/>
<keyword evidence="3" id="KW-1185">Reference proteome</keyword>
<proteinExistence type="predicted"/>
<evidence type="ECO:0000256" key="1">
    <source>
        <dbReference type="SAM" id="SignalP"/>
    </source>
</evidence>
<accession>A0AAE9MIH4</accession>
<sequence length="145" mass="16428">MKTSITLLAATLLCSSCAAVQPSWHQTDGSLGQTQYYVDVNERADFRIICSNHHIKMSFTDQYGDVRLAAVIIDGQRFDDYDFFSIDFKYEEDADKFRPLWTKLRSAKRITVIADTTPQKSFELPTSTVAKVLPADFTQCDGQQT</sequence>
<evidence type="ECO:0008006" key="4">
    <source>
        <dbReference type="Google" id="ProtNLM"/>
    </source>
</evidence>
<keyword evidence="1" id="KW-0732">Signal</keyword>
<protein>
    <recommendedName>
        <fullName evidence="4">Lipoprotein</fullName>
    </recommendedName>
</protein>
<gene>
    <name evidence="2" type="ORF">NHF51_06465</name>
</gene>
<feature type="signal peptide" evidence="1">
    <location>
        <begin position="1"/>
        <end position="18"/>
    </location>
</feature>
<evidence type="ECO:0000313" key="3">
    <source>
        <dbReference type="Proteomes" id="UP001056890"/>
    </source>
</evidence>
<organism evidence="2 3">
    <name type="scientific">Aeromonas encheleia</name>
    <dbReference type="NCBI Taxonomy" id="73010"/>
    <lineage>
        <taxon>Bacteria</taxon>
        <taxon>Pseudomonadati</taxon>
        <taxon>Pseudomonadota</taxon>
        <taxon>Gammaproteobacteria</taxon>
        <taxon>Aeromonadales</taxon>
        <taxon>Aeromonadaceae</taxon>
        <taxon>Aeromonas</taxon>
    </lineage>
</organism>